<evidence type="ECO:0000313" key="1">
    <source>
        <dbReference type="EMBL" id="PNT25095.1"/>
    </source>
</evidence>
<keyword evidence="2" id="KW-1185">Reference proteome</keyword>
<name>A0A2K1ZIJ2_POPTR</name>
<dbReference type="Proteomes" id="UP000006729">
    <property type="component" value="Chromosome 8"/>
</dbReference>
<dbReference type="InParanoid" id="A0A2K1ZIJ2"/>
<gene>
    <name evidence="1" type="ORF">POPTR_008G167900</name>
</gene>
<sequence length="69" mass="8086">MFRFIIFLIKSGLINIIYKPINSYQNWLAQLVNQILHLSCWSVGTNCAINMVRTTLNWAELTKNWPESD</sequence>
<dbReference type="EMBL" id="CM009297">
    <property type="protein sequence ID" value="PNT25095.1"/>
    <property type="molecule type" value="Genomic_DNA"/>
</dbReference>
<reference evidence="1 2" key="1">
    <citation type="journal article" date="2006" name="Science">
        <title>The genome of black cottonwood, Populus trichocarpa (Torr. &amp; Gray).</title>
        <authorList>
            <person name="Tuskan G.A."/>
            <person name="Difazio S."/>
            <person name="Jansson S."/>
            <person name="Bohlmann J."/>
            <person name="Grigoriev I."/>
            <person name="Hellsten U."/>
            <person name="Putnam N."/>
            <person name="Ralph S."/>
            <person name="Rombauts S."/>
            <person name="Salamov A."/>
            <person name="Schein J."/>
            <person name="Sterck L."/>
            <person name="Aerts A."/>
            <person name="Bhalerao R.R."/>
            <person name="Bhalerao R.P."/>
            <person name="Blaudez D."/>
            <person name="Boerjan W."/>
            <person name="Brun A."/>
            <person name="Brunner A."/>
            <person name="Busov V."/>
            <person name="Campbell M."/>
            <person name="Carlson J."/>
            <person name="Chalot M."/>
            <person name="Chapman J."/>
            <person name="Chen G.L."/>
            <person name="Cooper D."/>
            <person name="Coutinho P.M."/>
            <person name="Couturier J."/>
            <person name="Covert S."/>
            <person name="Cronk Q."/>
            <person name="Cunningham R."/>
            <person name="Davis J."/>
            <person name="Degroeve S."/>
            <person name="Dejardin A."/>
            <person name="Depamphilis C."/>
            <person name="Detter J."/>
            <person name="Dirks B."/>
            <person name="Dubchak I."/>
            <person name="Duplessis S."/>
            <person name="Ehlting J."/>
            <person name="Ellis B."/>
            <person name="Gendler K."/>
            <person name="Goodstein D."/>
            <person name="Gribskov M."/>
            <person name="Grimwood J."/>
            <person name="Groover A."/>
            <person name="Gunter L."/>
            <person name="Hamberger B."/>
            <person name="Heinze B."/>
            <person name="Helariutta Y."/>
            <person name="Henrissat B."/>
            <person name="Holligan D."/>
            <person name="Holt R."/>
            <person name="Huang W."/>
            <person name="Islam-Faridi N."/>
            <person name="Jones S."/>
            <person name="Jones-Rhoades M."/>
            <person name="Jorgensen R."/>
            <person name="Joshi C."/>
            <person name="Kangasjarvi J."/>
            <person name="Karlsson J."/>
            <person name="Kelleher C."/>
            <person name="Kirkpatrick R."/>
            <person name="Kirst M."/>
            <person name="Kohler A."/>
            <person name="Kalluri U."/>
            <person name="Larimer F."/>
            <person name="Leebens-Mack J."/>
            <person name="Leple J.C."/>
            <person name="Locascio P."/>
            <person name="Lou Y."/>
            <person name="Lucas S."/>
            <person name="Martin F."/>
            <person name="Montanini B."/>
            <person name="Napoli C."/>
            <person name="Nelson D.R."/>
            <person name="Nelson C."/>
            <person name="Nieminen K."/>
            <person name="Nilsson O."/>
            <person name="Pereda V."/>
            <person name="Peter G."/>
            <person name="Philippe R."/>
            <person name="Pilate G."/>
            <person name="Poliakov A."/>
            <person name="Razumovskaya J."/>
            <person name="Richardson P."/>
            <person name="Rinaldi C."/>
            <person name="Ritland K."/>
            <person name="Rouze P."/>
            <person name="Ryaboy D."/>
            <person name="Schmutz J."/>
            <person name="Schrader J."/>
            <person name="Segerman B."/>
            <person name="Shin H."/>
            <person name="Siddiqui A."/>
            <person name="Sterky F."/>
            <person name="Terry A."/>
            <person name="Tsai C.J."/>
            <person name="Uberbacher E."/>
            <person name="Unneberg P."/>
            <person name="Vahala J."/>
            <person name="Wall K."/>
            <person name="Wessler S."/>
            <person name="Yang G."/>
            <person name="Yin T."/>
            <person name="Douglas C."/>
            <person name="Marra M."/>
            <person name="Sandberg G."/>
            <person name="Van de Peer Y."/>
            <person name="Rokhsar D."/>
        </authorList>
    </citation>
    <scope>NUCLEOTIDE SEQUENCE [LARGE SCALE GENOMIC DNA]</scope>
    <source>
        <strain evidence="2">cv. Nisqually</strain>
    </source>
</reference>
<evidence type="ECO:0000313" key="2">
    <source>
        <dbReference type="Proteomes" id="UP000006729"/>
    </source>
</evidence>
<proteinExistence type="predicted"/>
<accession>A0A2K1ZIJ2</accession>
<dbReference type="AlphaFoldDB" id="A0A2K1ZIJ2"/>
<protein>
    <submittedName>
        <fullName evidence="1">Uncharacterized protein</fullName>
    </submittedName>
</protein>
<organism evidence="1 2">
    <name type="scientific">Populus trichocarpa</name>
    <name type="common">Western balsam poplar</name>
    <name type="synonym">Populus balsamifera subsp. trichocarpa</name>
    <dbReference type="NCBI Taxonomy" id="3694"/>
    <lineage>
        <taxon>Eukaryota</taxon>
        <taxon>Viridiplantae</taxon>
        <taxon>Streptophyta</taxon>
        <taxon>Embryophyta</taxon>
        <taxon>Tracheophyta</taxon>
        <taxon>Spermatophyta</taxon>
        <taxon>Magnoliopsida</taxon>
        <taxon>eudicotyledons</taxon>
        <taxon>Gunneridae</taxon>
        <taxon>Pentapetalae</taxon>
        <taxon>rosids</taxon>
        <taxon>fabids</taxon>
        <taxon>Malpighiales</taxon>
        <taxon>Salicaceae</taxon>
        <taxon>Saliceae</taxon>
        <taxon>Populus</taxon>
    </lineage>
</organism>